<keyword evidence="3" id="KW-1185">Reference proteome</keyword>
<reference evidence="3" key="2">
    <citation type="submission" date="2023-07" db="EMBL/GenBank/DDBJ databases">
        <title>Ancylobacter moscoviensis sp. nov., facultatively methylotrophic bacteria from activated sludge and the reclassification of Starkeya novella (Starkey 1934) Kelly et al. 2000 as Ancylobacter novellus comb. nov., Starkeya koreensis Im et al. 2006 as Ancylobacter koreensis comb.nov., Angulomicrobium tetraedrale Vasil'eva et al. 1986 as Ancylobacter tetraedralis comb. nov., Angulomicrobium amanitiforme Fritz et al. 2004 as Ancylobacter amanitiformis comb. nov. and Methylorhabdus multivorans Doronina et al. 1996 as Ancylobacter multivorans comb. nov. and emended description of the genus Ancylobacter.</title>
        <authorList>
            <person name="Doronina N."/>
            <person name="Chemodurova A."/>
            <person name="Grouzdev D."/>
            <person name="Koziaeva V."/>
            <person name="Shi W."/>
            <person name="Wu L."/>
            <person name="Kaparullina E."/>
        </authorList>
    </citation>
    <scope>NUCLEOTIDE SEQUENCE [LARGE SCALE GENOMIC DNA]</scope>
    <source>
        <strain evidence="3">Jip08</strain>
    </source>
</reference>
<reference evidence="2 3" key="1">
    <citation type="submission" date="2022-04" db="EMBL/GenBank/DDBJ databases">
        <authorList>
            <person name="Grouzdev D.S."/>
            <person name="Pantiukh K.S."/>
            <person name="Krutkina M.S."/>
        </authorList>
    </citation>
    <scope>NUCLEOTIDE SEQUENCE [LARGE SCALE GENOMIC DNA]</scope>
    <source>
        <strain evidence="2 3">Jip08</strain>
    </source>
</reference>
<dbReference type="EMBL" id="JALKCG010000010">
    <property type="protein sequence ID" value="MCK0209886.1"/>
    <property type="molecule type" value="Genomic_DNA"/>
</dbReference>
<evidence type="ECO:0000313" key="3">
    <source>
        <dbReference type="Proteomes" id="UP001202867"/>
    </source>
</evidence>
<evidence type="ECO:0000313" key="2">
    <source>
        <dbReference type="EMBL" id="MCK0209886.1"/>
    </source>
</evidence>
<dbReference type="Pfam" id="PF20296">
    <property type="entry name" value="MTaX1"/>
    <property type="match status" value="1"/>
</dbReference>
<proteinExistence type="predicted"/>
<feature type="domain" description="Methylase-associated X1" evidence="1">
    <location>
        <begin position="69"/>
        <end position="198"/>
    </location>
</feature>
<evidence type="ECO:0000259" key="1">
    <source>
        <dbReference type="Pfam" id="PF20296"/>
    </source>
</evidence>
<dbReference type="InterPro" id="IPR046894">
    <property type="entry name" value="MTaX1"/>
</dbReference>
<comment type="caution">
    <text evidence="2">The sequence shown here is derived from an EMBL/GenBank/DDBJ whole genome shotgun (WGS) entry which is preliminary data.</text>
</comment>
<dbReference type="Proteomes" id="UP001202867">
    <property type="component" value="Unassembled WGS sequence"/>
</dbReference>
<protein>
    <recommendedName>
        <fullName evidence="1">Methylase-associated X1 domain-containing protein</fullName>
    </recommendedName>
</protein>
<gene>
    <name evidence="2" type="ORF">MWN33_17790</name>
</gene>
<organism evidence="2 3">
    <name type="scientific">Ancylobacter koreensis</name>
    <dbReference type="NCBI Taxonomy" id="266121"/>
    <lineage>
        <taxon>Bacteria</taxon>
        <taxon>Pseudomonadati</taxon>
        <taxon>Pseudomonadota</taxon>
        <taxon>Alphaproteobacteria</taxon>
        <taxon>Hyphomicrobiales</taxon>
        <taxon>Xanthobacteraceae</taxon>
        <taxon>Ancylobacter</taxon>
    </lineage>
</organism>
<dbReference type="RefSeq" id="WP_247202394.1">
    <property type="nucleotide sequence ID" value="NZ_JALKCG010000010.1"/>
</dbReference>
<sequence>MNPFDAHKNILSALEWKSYAVSRSDKEPLLAFLLRALEMRDCRIVHASEPNRAPFYIVFDTPSGERQGVLVYAFFANSNHIKNRPSDEHRFQIKYGGNLKGILEVAVDPQNLVTTLFLGIDTAQGVFVAADPLMNTPAPMSRSIEFKRDHVDLIQSDGWAVWERDRRPGKSKDRPTADLEDFRTEVLVGGKQDRLLDLVALERIARGLDPGERHLVADKLKELKPNPKAVSHAVLKEFGIAPEALFDLIEGASRLKMAVRGWVAERHLFDALQSLDGVSECIRLEADGKPDLSLRWKGGAPILIECKNTLRTTYADGRPKVDFQKTRASKGDPCSRYYRPQDFPVLAACLHAVTENWEFRFALTSDLEPHKTCDGRLANMIGVAEPTFSANAGNVFDMYYARAA</sequence>
<name>A0ABT0DRI4_9HYPH</name>
<accession>A0ABT0DRI4</accession>